<proteinExistence type="predicted"/>
<organism evidence="2">
    <name type="scientific">candidate division WOR-3 bacterium</name>
    <dbReference type="NCBI Taxonomy" id="2052148"/>
    <lineage>
        <taxon>Bacteria</taxon>
        <taxon>Bacteria division WOR-3</taxon>
    </lineage>
</organism>
<keyword evidence="1" id="KW-0812">Transmembrane</keyword>
<evidence type="ECO:0000256" key="1">
    <source>
        <dbReference type="SAM" id="Phobius"/>
    </source>
</evidence>
<comment type="caution">
    <text evidence="2">The sequence shown here is derived from an EMBL/GenBank/DDBJ whole genome shotgun (WGS) entry which is preliminary data.</text>
</comment>
<gene>
    <name evidence="2" type="ORF">ENU74_04740</name>
</gene>
<accession>A0A7V3ZVN5</accession>
<protein>
    <submittedName>
        <fullName evidence="2">Uncharacterized protein</fullName>
    </submittedName>
</protein>
<keyword evidence="1" id="KW-0472">Membrane</keyword>
<feature type="transmembrane region" description="Helical" evidence="1">
    <location>
        <begin position="6"/>
        <end position="23"/>
    </location>
</feature>
<keyword evidence="1" id="KW-1133">Transmembrane helix</keyword>
<name>A0A7V3ZVN5_UNCW3</name>
<dbReference type="AlphaFoldDB" id="A0A7V3ZVN5"/>
<sequence length="101" mass="11688">MKKINLLFFVVFLFGFFQLILVYKNFRLMSKVSNLEEKKNMLVIKIKKEKILLDSLSTLICSLFYDSLEMKLTNDFSTEIGNEVAEELPGSVIAKKENGKE</sequence>
<evidence type="ECO:0000313" key="2">
    <source>
        <dbReference type="EMBL" id="HGK63878.1"/>
    </source>
</evidence>
<reference evidence="2" key="1">
    <citation type="journal article" date="2020" name="mSystems">
        <title>Genome- and Community-Level Interaction Insights into Carbon Utilization and Element Cycling Functions of Hydrothermarchaeota in Hydrothermal Sediment.</title>
        <authorList>
            <person name="Zhou Z."/>
            <person name="Liu Y."/>
            <person name="Xu W."/>
            <person name="Pan J."/>
            <person name="Luo Z.H."/>
            <person name="Li M."/>
        </authorList>
    </citation>
    <scope>NUCLEOTIDE SEQUENCE [LARGE SCALE GENOMIC DNA]</scope>
    <source>
        <strain evidence="2">SpSt-697</strain>
    </source>
</reference>
<dbReference type="EMBL" id="DTDR01000120">
    <property type="protein sequence ID" value="HGK63878.1"/>
    <property type="molecule type" value="Genomic_DNA"/>
</dbReference>